<organism evidence="13 14">
    <name type="scientific">SAR86 cluster bacterium</name>
    <dbReference type="NCBI Taxonomy" id="2030880"/>
    <lineage>
        <taxon>Bacteria</taxon>
        <taxon>Pseudomonadati</taxon>
        <taxon>Pseudomonadota</taxon>
        <taxon>Gammaproteobacteria</taxon>
        <taxon>SAR86 cluster</taxon>
    </lineage>
</organism>
<dbReference type="InterPro" id="IPR004881">
    <property type="entry name" value="Ribosome_biogen_GTPase_RsgA"/>
</dbReference>
<keyword evidence="1 10" id="KW-0963">Cytoplasm</keyword>
<evidence type="ECO:0000256" key="5">
    <source>
        <dbReference type="ARBA" id="ARBA00022741"/>
    </source>
</evidence>
<comment type="similarity">
    <text evidence="10">Belongs to the TRAFAC class YlqF/YawG GTPase family. RsgA subfamily.</text>
</comment>
<evidence type="ECO:0000256" key="4">
    <source>
        <dbReference type="ARBA" id="ARBA00022730"/>
    </source>
</evidence>
<keyword evidence="3 10" id="KW-0479">Metal-binding</keyword>
<comment type="function">
    <text evidence="10">One of several proteins that assist in the late maturation steps of the functional core of the 30S ribosomal subunit. Helps release RbfA from mature subunits. May play a role in the assembly of ribosomal proteins into the subunit. Circularly permuted GTPase that catalyzes slow GTP hydrolysis, GTPase activity is stimulated by the 30S ribosomal subunit.</text>
</comment>
<dbReference type="HAMAP" id="MF_01820">
    <property type="entry name" value="GTPase_RsgA"/>
    <property type="match status" value="1"/>
</dbReference>
<evidence type="ECO:0000256" key="9">
    <source>
        <dbReference type="ARBA" id="ARBA00023134"/>
    </source>
</evidence>
<keyword evidence="8 10" id="KW-0694">RNA-binding</keyword>
<evidence type="ECO:0000256" key="2">
    <source>
        <dbReference type="ARBA" id="ARBA00022517"/>
    </source>
</evidence>
<name>A0A2A5C8M4_9GAMM</name>
<dbReference type="InterPro" id="IPR030378">
    <property type="entry name" value="G_CP_dom"/>
</dbReference>
<dbReference type="Gene3D" id="1.10.40.50">
    <property type="entry name" value="Probable gtpase engc, domain 3"/>
    <property type="match status" value="1"/>
</dbReference>
<evidence type="ECO:0000256" key="3">
    <source>
        <dbReference type="ARBA" id="ARBA00022723"/>
    </source>
</evidence>
<dbReference type="Pfam" id="PF03193">
    <property type="entry name" value="RsgA_GTPase"/>
    <property type="match status" value="1"/>
</dbReference>
<keyword evidence="5 10" id="KW-0547">Nucleotide-binding</keyword>
<dbReference type="EC" id="3.6.1.-" evidence="10"/>
<sequence>MVHIRQGFIVNHKTSLAKLGWQPFFQQQLLLEELGSSKPARIIEQHKTIIEVATETGIKILNITKTMPPFTVGDWILLDESEIFSRVLDRQSCFRRKAAGAKNSEQLIATNVDTAFIVCSLNQDFNLNRIERYLSLVYEAGAEPVIVLSKLDLCPEPENYKDQVQNLNSSLCVELINGLDSSSVSALHPWCQTGRTIVMLGSSGSGKSTLTNNLLGLEAQLTKAIREDDAKGRHTTTRRSLLAMQEGAMIIDTPGMREIQLSGYEDGVTEAFADIDALSKNCKFSDCQHESEPGCKVRNALQSGELDERRLNNFLKLSREQAFNAASISERRSTDKKTVRFHKKVVKESLKLKGR</sequence>
<dbReference type="EMBL" id="NVWI01000010">
    <property type="protein sequence ID" value="PCJ40219.1"/>
    <property type="molecule type" value="Genomic_DNA"/>
</dbReference>
<dbReference type="GO" id="GO:0046872">
    <property type="term" value="F:metal ion binding"/>
    <property type="evidence" value="ECO:0007669"/>
    <property type="project" value="UniProtKB-KW"/>
</dbReference>
<comment type="cofactor">
    <cofactor evidence="10">
        <name>Zn(2+)</name>
        <dbReference type="ChEBI" id="CHEBI:29105"/>
    </cofactor>
    <text evidence="10">Binds 1 zinc ion per subunit.</text>
</comment>
<feature type="binding site" evidence="10">
    <location>
        <position position="282"/>
    </location>
    <ligand>
        <name>Zn(2+)</name>
        <dbReference type="ChEBI" id="CHEBI:29105"/>
    </ligand>
</feature>
<comment type="subunit">
    <text evidence="10">Monomer. Associates with 30S ribosomal subunit, binds 16S rRNA.</text>
</comment>
<evidence type="ECO:0000313" key="13">
    <source>
        <dbReference type="EMBL" id="PCJ40219.1"/>
    </source>
</evidence>
<dbReference type="InterPro" id="IPR027417">
    <property type="entry name" value="P-loop_NTPase"/>
</dbReference>
<keyword evidence="4 10" id="KW-0699">rRNA-binding</keyword>
<comment type="subcellular location">
    <subcellularLocation>
        <location evidence="10">Cytoplasm</location>
    </subcellularLocation>
</comment>
<dbReference type="PANTHER" id="PTHR32120:SF10">
    <property type="entry name" value="SMALL RIBOSOMAL SUBUNIT BIOGENESIS GTPASE RSGA"/>
    <property type="match status" value="1"/>
</dbReference>
<gene>
    <name evidence="10 13" type="primary">rsgA</name>
    <name evidence="13" type="ORF">COA71_11975</name>
</gene>
<dbReference type="GO" id="GO:0019843">
    <property type="term" value="F:rRNA binding"/>
    <property type="evidence" value="ECO:0007669"/>
    <property type="project" value="UniProtKB-KW"/>
</dbReference>
<proteinExistence type="inferred from homology"/>
<keyword evidence="9 10" id="KW-0342">GTP-binding</keyword>
<dbReference type="PANTHER" id="PTHR32120">
    <property type="entry name" value="SMALL RIBOSOMAL SUBUNIT BIOGENESIS GTPASE RSGA"/>
    <property type="match status" value="1"/>
</dbReference>
<feature type="binding site" evidence="10">
    <location>
        <begin position="149"/>
        <end position="152"/>
    </location>
    <ligand>
        <name>GTP</name>
        <dbReference type="ChEBI" id="CHEBI:37565"/>
    </ligand>
</feature>
<keyword evidence="6 10" id="KW-0378">Hydrolase</keyword>
<evidence type="ECO:0000259" key="11">
    <source>
        <dbReference type="PROSITE" id="PS50936"/>
    </source>
</evidence>
<accession>A0A2A5C8M4</accession>
<evidence type="ECO:0000256" key="7">
    <source>
        <dbReference type="ARBA" id="ARBA00022833"/>
    </source>
</evidence>
<feature type="domain" description="CP-type G" evidence="12">
    <location>
        <begin position="104"/>
        <end position="259"/>
    </location>
</feature>
<dbReference type="Gene3D" id="3.40.50.300">
    <property type="entry name" value="P-loop containing nucleotide triphosphate hydrolases"/>
    <property type="match status" value="1"/>
</dbReference>
<evidence type="ECO:0000256" key="1">
    <source>
        <dbReference type="ARBA" id="ARBA00022490"/>
    </source>
</evidence>
<dbReference type="PROSITE" id="PS50936">
    <property type="entry name" value="ENGC_GTPASE"/>
    <property type="match status" value="1"/>
</dbReference>
<evidence type="ECO:0000256" key="8">
    <source>
        <dbReference type="ARBA" id="ARBA00022884"/>
    </source>
</evidence>
<dbReference type="Proteomes" id="UP000228987">
    <property type="component" value="Unassembled WGS sequence"/>
</dbReference>
<dbReference type="PROSITE" id="PS51721">
    <property type="entry name" value="G_CP"/>
    <property type="match status" value="1"/>
</dbReference>
<evidence type="ECO:0000256" key="10">
    <source>
        <dbReference type="HAMAP-Rule" id="MF_01820"/>
    </source>
</evidence>
<evidence type="ECO:0000259" key="12">
    <source>
        <dbReference type="PROSITE" id="PS51721"/>
    </source>
</evidence>
<evidence type="ECO:0000313" key="14">
    <source>
        <dbReference type="Proteomes" id="UP000228987"/>
    </source>
</evidence>
<dbReference type="GO" id="GO:0005737">
    <property type="term" value="C:cytoplasm"/>
    <property type="evidence" value="ECO:0007669"/>
    <property type="project" value="UniProtKB-SubCell"/>
</dbReference>
<dbReference type="GO" id="GO:0042274">
    <property type="term" value="P:ribosomal small subunit biogenesis"/>
    <property type="evidence" value="ECO:0007669"/>
    <property type="project" value="UniProtKB-UniRule"/>
</dbReference>
<feature type="binding site" evidence="10">
    <location>
        <position position="289"/>
    </location>
    <ligand>
        <name>Zn(2+)</name>
        <dbReference type="ChEBI" id="CHEBI:29105"/>
    </ligand>
</feature>
<dbReference type="GO" id="GO:0005525">
    <property type="term" value="F:GTP binding"/>
    <property type="evidence" value="ECO:0007669"/>
    <property type="project" value="UniProtKB-UniRule"/>
</dbReference>
<keyword evidence="2 10" id="KW-0690">Ribosome biogenesis</keyword>
<dbReference type="AlphaFoldDB" id="A0A2A5C8M4"/>
<feature type="binding site" evidence="10">
    <location>
        <position position="295"/>
    </location>
    <ligand>
        <name>Zn(2+)</name>
        <dbReference type="ChEBI" id="CHEBI:29105"/>
    </ligand>
</feature>
<feature type="domain" description="EngC GTPase" evidence="11">
    <location>
        <begin position="110"/>
        <end position="257"/>
    </location>
</feature>
<dbReference type="InterPro" id="IPR010914">
    <property type="entry name" value="RsgA_GTPase_dom"/>
</dbReference>
<dbReference type="CDD" id="cd01854">
    <property type="entry name" value="YjeQ_EngC"/>
    <property type="match status" value="1"/>
</dbReference>
<protein>
    <recommendedName>
        <fullName evidence="10">Small ribosomal subunit biogenesis GTPase RsgA</fullName>
        <ecNumber evidence="10">3.6.1.-</ecNumber>
    </recommendedName>
</protein>
<dbReference type="SUPFAM" id="SSF52540">
    <property type="entry name" value="P-loop containing nucleoside triphosphate hydrolases"/>
    <property type="match status" value="1"/>
</dbReference>
<keyword evidence="7 10" id="KW-0862">Zinc</keyword>
<dbReference type="NCBIfam" id="TIGR00157">
    <property type="entry name" value="ribosome small subunit-dependent GTPase A"/>
    <property type="match status" value="1"/>
</dbReference>
<evidence type="ECO:0000256" key="6">
    <source>
        <dbReference type="ARBA" id="ARBA00022801"/>
    </source>
</evidence>
<dbReference type="GO" id="GO:0003924">
    <property type="term" value="F:GTPase activity"/>
    <property type="evidence" value="ECO:0007669"/>
    <property type="project" value="UniProtKB-UniRule"/>
</dbReference>
<feature type="binding site" evidence="10">
    <location>
        <begin position="201"/>
        <end position="209"/>
    </location>
    <ligand>
        <name>GTP</name>
        <dbReference type="ChEBI" id="CHEBI:37565"/>
    </ligand>
</feature>
<comment type="caution">
    <text evidence="13">The sequence shown here is derived from an EMBL/GenBank/DDBJ whole genome shotgun (WGS) entry which is preliminary data.</text>
</comment>
<reference evidence="14" key="1">
    <citation type="submission" date="2017-08" db="EMBL/GenBank/DDBJ databases">
        <title>A dynamic microbial community with high functional redundancy inhabits the cold, oxic subseafloor aquifer.</title>
        <authorList>
            <person name="Tully B.J."/>
            <person name="Wheat C.G."/>
            <person name="Glazer B.T."/>
            <person name="Huber J.A."/>
        </authorList>
    </citation>
    <scope>NUCLEOTIDE SEQUENCE [LARGE SCALE GENOMIC DNA]</scope>
</reference>
<feature type="binding site" evidence="10">
    <location>
        <position position="287"/>
    </location>
    <ligand>
        <name>Zn(2+)</name>
        <dbReference type="ChEBI" id="CHEBI:29105"/>
    </ligand>
</feature>